<evidence type="ECO:0000259" key="1">
    <source>
        <dbReference type="Pfam" id="PF14432"/>
    </source>
</evidence>
<dbReference type="GO" id="GO:0008270">
    <property type="term" value="F:zinc ion binding"/>
    <property type="evidence" value="ECO:0007669"/>
    <property type="project" value="InterPro"/>
</dbReference>
<dbReference type="STRING" id="1088818.A0A2I0APB3"/>
<keyword evidence="2" id="KW-0378">Hydrolase</keyword>
<organism evidence="2 3">
    <name type="scientific">Apostasia shenzhenica</name>
    <dbReference type="NCBI Taxonomy" id="1088818"/>
    <lineage>
        <taxon>Eukaryota</taxon>
        <taxon>Viridiplantae</taxon>
        <taxon>Streptophyta</taxon>
        <taxon>Embryophyta</taxon>
        <taxon>Tracheophyta</taxon>
        <taxon>Spermatophyta</taxon>
        <taxon>Magnoliopsida</taxon>
        <taxon>Liliopsida</taxon>
        <taxon>Asparagales</taxon>
        <taxon>Orchidaceae</taxon>
        <taxon>Apostasioideae</taxon>
        <taxon>Apostasia</taxon>
    </lineage>
</organism>
<evidence type="ECO:0000313" key="3">
    <source>
        <dbReference type="Proteomes" id="UP000236161"/>
    </source>
</evidence>
<dbReference type="GO" id="GO:0016787">
    <property type="term" value="F:hydrolase activity"/>
    <property type="evidence" value="ECO:0007669"/>
    <property type="project" value="UniProtKB-KW"/>
</dbReference>
<dbReference type="EC" id="3.6.1.-" evidence="2"/>
<reference evidence="2 3" key="1">
    <citation type="journal article" date="2017" name="Nature">
        <title>The Apostasia genome and the evolution of orchids.</title>
        <authorList>
            <person name="Zhang G.Q."/>
            <person name="Liu K.W."/>
            <person name="Li Z."/>
            <person name="Lohaus R."/>
            <person name="Hsiao Y.Y."/>
            <person name="Niu S.C."/>
            <person name="Wang J.Y."/>
            <person name="Lin Y.C."/>
            <person name="Xu Q."/>
            <person name="Chen L.J."/>
            <person name="Yoshida K."/>
            <person name="Fujiwara S."/>
            <person name="Wang Z.W."/>
            <person name="Zhang Y.Q."/>
            <person name="Mitsuda N."/>
            <person name="Wang M."/>
            <person name="Liu G.H."/>
            <person name="Pecoraro L."/>
            <person name="Huang H.X."/>
            <person name="Xiao X.J."/>
            <person name="Lin M."/>
            <person name="Wu X.Y."/>
            <person name="Wu W.L."/>
            <person name="Chen Y.Y."/>
            <person name="Chang S.B."/>
            <person name="Sakamoto S."/>
            <person name="Ohme-Takagi M."/>
            <person name="Yagi M."/>
            <person name="Zeng S.J."/>
            <person name="Shen C.Y."/>
            <person name="Yeh C.M."/>
            <person name="Luo Y.B."/>
            <person name="Tsai W.C."/>
            <person name="Van de Peer Y."/>
            <person name="Liu Z.J."/>
        </authorList>
    </citation>
    <scope>NUCLEOTIDE SEQUENCE [LARGE SCALE GENOMIC DNA]</scope>
    <source>
        <strain evidence="3">cv. Shenzhen</strain>
        <tissue evidence="2">Stem</tissue>
    </source>
</reference>
<dbReference type="EMBL" id="KZ451968">
    <property type="protein sequence ID" value="PKA57383.1"/>
    <property type="molecule type" value="Genomic_DNA"/>
</dbReference>
<sequence length="229" mass="25859">MSELKAAADDASSSSILPISMISKTKIPRRTTFSTLPIKPKSSLPMLSAFPCPTPPTAAASNHTPPASRLLPILRISFQHHRLRNAHQILTRICKMGGTEDARQVLDEMSERKSRSRKRAEAYEKVRELHRELRSAGYVPETKYVLHDVDEEAKKRALMYHSERLAIAYGLISTPAGATIRVMKNLRICGDCHNAVKIMSKVVGREIIVRDNKRFHHFRNGVCSCRGYW</sequence>
<dbReference type="InterPro" id="IPR032867">
    <property type="entry name" value="DYW_dom"/>
</dbReference>
<dbReference type="Proteomes" id="UP000236161">
    <property type="component" value="Unassembled WGS sequence"/>
</dbReference>
<accession>A0A2I0APB3</accession>
<dbReference type="OrthoDB" id="185373at2759"/>
<gene>
    <name evidence="2" type="primary">PCMP-H50</name>
    <name evidence="2" type="ORF">AXF42_Ash013570</name>
</gene>
<protein>
    <submittedName>
        <fullName evidence="2">Pentatricopeptide repeat-containing protein</fullName>
        <ecNumber evidence="2">3.6.1.-</ecNumber>
    </submittedName>
</protein>
<dbReference type="Pfam" id="PF14432">
    <property type="entry name" value="DYW_deaminase"/>
    <property type="match status" value="1"/>
</dbReference>
<keyword evidence="3" id="KW-1185">Reference proteome</keyword>
<proteinExistence type="predicted"/>
<dbReference type="AlphaFoldDB" id="A0A2I0APB3"/>
<evidence type="ECO:0000313" key="2">
    <source>
        <dbReference type="EMBL" id="PKA57383.1"/>
    </source>
</evidence>
<feature type="domain" description="DYW" evidence="1">
    <location>
        <begin position="137"/>
        <end position="229"/>
    </location>
</feature>
<name>A0A2I0APB3_9ASPA</name>